<name>A0A9W6XVA1_9STRA</name>
<comment type="caution">
    <text evidence="2">The sequence shown here is derived from an EMBL/GenBank/DDBJ whole genome shotgun (WGS) entry which is preliminary data.</text>
</comment>
<evidence type="ECO:0000313" key="3">
    <source>
        <dbReference type="Proteomes" id="UP001165121"/>
    </source>
</evidence>
<accession>A0A9W6XVA1</accession>
<reference evidence="2" key="1">
    <citation type="submission" date="2023-04" db="EMBL/GenBank/DDBJ databases">
        <title>Phytophthora fragariaefolia NBRC 109709.</title>
        <authorList>
            <person name="Ichikawa N."/>
            <person name="Sato H."/>
            <person name="Tonouchi N."/>
        </authorList>
    </citation>
    <scope>NUCLEOTIDE SEQUENCE</scope>
    <source>
        <strain evidence="2">NBRC 109709</strain>
    </source>
</reference>
<organism evidence="2 3">
    <name type="scientific">Phytophthora fragariaefolia</name>
    <dbReference type="NCBI Taxonomy" id="1490495"/>
    <lineage>
        <taxon>Eukaryota</taxon>
        <taxon>Sar</taxon>
        <taxon>Stramenopiles</taxon>
        <taxon>Oomycota</taxon>
        <taxon>Peronosporomycetes</taxon>
        <taxon>Peronosporales</taxon>
        <taxon>Peronosporaceae</taxon>
        <taxon>Phytophthora</taxon>
    </lineage>
</organism>
<evidence type="ECO:0000313" key="2">
    <source>
        <dbReference type="EMBL" id="GMF46582.1"/>
    </source>
</evidence>
<dbReference type="OrthoDB" id="126324at2759"/>
<feature type="compositionally biased region" description="Low complexity" evidence="1">
    <location>
        <begin position="240"/>
        <end position="258"/>
    </location>
</feature>
<dbReference type="AlphaFoldDB" id="A0A9W6XVA1"/>
<feature type="region of interest" description="Disordered" evidence="1">
    <location>
        <begin position="228"/>
        <end position="294"/>
    </location>
</feature>
<sequence length="422" mass="46906">MTGGRFYPDGDVNMDTGFTVPQPIFEVVRPPKLVSWNHASLVSWYREWNHYVTEIRHRCTVTGEAFERVVVTVKGPIQPEVLDIIAGYVLQRPLEAISDDEVLQLFHARSQTLVNEFVPNVKTLVRQSLHMELSTDDCDARVFRYFQDFTRIVEENGMQGLIGKTDPSLYDYRDRMKARCRLLIENLQPAVLQEQIQRLVELERRECMTDDVALFNFILEHAKAQQRFHRMTKESGSARSSQHQPSAGSAGASGQKQGLPCANPSRGAGRHEAKPSGERYKPAPKPSRQATPPLDGCLVCHGPHRMCECPTATAEQREEALARYSASKNQGGSVVRSKVVKAREGANTVRINNLVEVVFIPDTGAETSVIPSCVVHSLMALQPDLPAHRLDAAIQVVVADGSSLVRDCTVDDDLKLNTAAAL</sequence>
<protein>
    <submittedName>
        <fullName evidence="2">Unnamed protein product</fullName>
    </submittedName>
</protein>
<proteinExistence type="predicted"/>
<gene>
    <name evidence="2" type="ORF">Pfra01_001720000</name>
</gene>
<keyword evidence="3" id="KW-1185">Reference proteome</keyword>
<dbReference type="Proteomes" id="UP001165121">
    <property type="component" value="Unassembled WGS sequence"/>
</dbReference>
<feature type="compositionally biased region" description="Basic and acidic residues" evidence="1">
    <location>
        <begin position="269"/>
        <end position="281"/>
    </location>
</feature>
<evidence type="ECO:0000256" key="1">
    <source>
        <dbReference type="SAM" id="MobiDB-lite"/>
    </source>
</evidence>
<dbReference type="EMBL" id="BSXT01001986">
    <property type="protein sequence ID" value="GMF46582.1"/>
    <property type="molecule type" value="Genomic_DNA"/>
</dbReference>